<feature type="compositionally biased region" description="Basic and acidic residues" evidence="1">
    <location>
        <begin position="43"/>
        <end position="57"/>
    </location>
</feature>
<gene>
    <name evidence="2" type="ORF">M413DRAFT_447625</name>
</gene>
<protein>
    <submittedName>
        <fullName evidence="2">Uncharacterized protein</fullName>
    </submittedName>
</protein>
<name>A0A0C3BPV3_HEBCY</name>
<feature type="region of interest" description="Disordered" evidence="1">
    <location>
        <begin position="1"/>
        <end position="69"/>
    </location>
</feature>
<dbReference type="HOGENOM" id="CLU_2776198_0_0_1"/>
<sequence>MSTQLEAGDASDGIVTSDATISLGCRRPHENSVLRPPPPAVVKEAEKEGGSLGDRRSLTLAMHMDGAER</sequence>
<proteinExistence type="predicted"/>
<organism evidence="2 3">
    <name type="scientific">Hebeloma cylindrosporum</name>
    <dbReference type="NCBI Taxonomy" id="76867"/>
    <lineage>
        <taxon>Eukaryota</taxon>
        <taxon>Fungi</taxon>
        <taxon>Dikarya</taxon>
        <taxon>Basidiomycota</taxon>
        <taxon>Agaricomycotina</taxon>
        <taxon>Agaricomycetes</taxon>
        <taxon>Agaricomycetidae</taxon>
        <taxon>Agaricales</taxon>
        <taxon>Agaricineae</taxon>
        <taxon>Hymenogastraceae</taxon>
        <taxon>Hebeloma</taxon>
    </lineage>
</organism>
<evidence type="ECO:0000313" key="2">
    <source>
        <dbReference type="EMBL" id="KIM38645.1"/>
    </source>
</evidence>
<reference evidence="3" key="2">
    <citation type="submission" date="2015-01" db="EMBL/GenBank/DDBJ databases">
        <title>Evolutionary Origins and Diversification of the Mycorrhizal Mutualists.</title>
        <authorList>
            <consortium name="DOE Joint Genome Institute"/>
            <consortium name="Mycorrhizal Genomics Consortium"/>
            <person name="Kohler A."/>
            <person name="Kuo A."/>
            <person name="Nagy L.G."/>
            <person name="Floudas D."/>
            <person name="Copeland A."/>
            <person name="Barry K.W."/>
            <person name="Cichocki N."/>
            <person name="Veneault-Fourrey C."/>
            <person name="LaButti K."/>
            <person name="Lindquist E.A."/>
            <person name="Lipzen A."/>
            <person name="Lundell T."/>
            <person name="Morin E."/>
            <person name="Murat C."/>
            <person name="Riley R."/>
            <person name="Ohm R."/>
            <person name="Sun H."/>
            <person name="Tunlid A."/>
            <person name="Henrissat B."/>
            <person name="Grigoriev I.V."/>
            <person name="Hibbett D.S."/>
            <person name="Martin F."/>
        </authorList>
    </citation>
    <scope>NUCLEOTIDE SEQUENCE [LARGE SCALE GENOMIC DNA]</scope>
    <source>
        <strain evidence="3">h7</strain>
    </source>
</reference>
<accession>A0A0C3BPV3</accession>
<reference evidence="2 3" key="1">
    <citation type="submission" date="2014-04" db="EMBL/GenBank/DDBJ databases">
        <authorList>
            <consortium name="DOE Joint Genome Institute"/>
            <person name="Kuo A."/>
            <person name="Gay G."/>
            <person name="Dore J."/>
            <person name="Kohler A."/>
            <person name="Nagy L.G."/>
            <person name="Floudas D."/>
            <person name="Copeland A."/>
            <person name="Barry K.W."/>
            <person name="Cichocki N."/>
            <person name="Veneault-Fourrey C."/>
            <person name="LaButti K."/>
            <person name="Lindquist E.A."/>
            <person name="Lipzen A."/>
            <person name="Lundell T."/>
            <person name="Morin E."/>
            <person name="Murat C."/>
            <person name="Sun H."/>
            <person name="Tunlid A."/>
            <person name="Henrissat B."/>
            <person name="Grigoriev I.V."/>
            <person name="Hibbett D.S."/>
            <person name="Martin F."/>
            <person name="Nordberg H.P."/>
            <person name="Cantor M.N."/>
            <person name="Hua S.X."/>
        </authorList>
    </citation>
    <scope>NUCLEOTIDE SEQUENCE [LARGE SCALE GENOMIC DNA]</scope>
    <source>
        <strain evidence="3">h7</strain>
    </source>
</reference>
<dbReference type="Proteomes" id="UP000053424">
    <property type="component" value="Unassembled WGS sequence"/>
</dbReference>
<dbReference type="AlphaFoldDB" id="A0A0C3BPV3"/>
<keyword evidence="3" id="KW-1185">Reference proteome</keyword>
<evidence type="ECO:0000313" key="3">
    <source>
        <dbReference type="Proteomes" id="UP000053424"/>
    </source>
</evidence>
<evidence type="ECO:0000256" key="1">
    <source>
        <dbReference type="SAM" id="MobiDB-lite"/>
    </source>
</evidence>
<dbReference type="EMBL" id="KN831789">
    <property type="protein sequence ID" value="KIM38645.1"/>
    <property type="molecule type" value="Genomic_DNA"/>
</dbReference>